<dbReference type="Proteomes" id="UP001057481">
    <property type="component" value="Unassembled WGS sequence"/>
</dbReference>
<evidence type="ECO:0000313" key="10">
    <source>
        <dbReference type="Proteomes" id="UP001057481"/>
    </source>
</evidence>
<evidence type="ECO:0000256" key="1">
    <source>
        <dbReference type="ARBA" id="ARBA00004429"/>
    </source>
</evidence>
<evidence type="ECO:0000256" key="5">
    <source>
        <dbReference type="ARBA" id="ARBA00022692"/>
    </source>
</evidence>
<dbReference type="EMBL" id="JAGMVS010000068">
    <property type="protein sequence ID" value="MCM2437783.1"/>
    <property type="molecule type" value="Genomic_DNA"/>
</dbReference>
<keyword evidence="5 8" id="KW-0812">Transmembrane</keyword>
<dbReference type="PANTHER" id="PTHR37819">
    <property type="entry name" value="PROTEIN PSIE"/>
    <property type="match status" value="1"/>
</dbReference>
<organism evidence="9 10">
    <name type="scientific">Periweissella beninensis</name>
    <dbReference type="NCBI Taxonomy" id="504936"/>
    <lineage>
        <taxon>Bacteria</taxon>
        <taxon>Bacillati</taxon>
        <taxon>Bacillota</taxon>
        <taxon>Bacilli</taxon>
        <taxon>Lactobacillales</taxon>
        <taxon>Lactobacillaceae</taxon>
        <taxon>Periweissella</taxon>
    </lineage>
</organism>
<keyword evidence="6 8" id="KW-1133">Transmembrane helix</keyword>
<evidence type="ECO:0000256" key="4">
    <source>
        <dbReference type="ARBA" id="ARBA00022475"/>
    </source>
</evidence>
<reference evidence="9" key="1">
    <citation type="submission" date="2021-04" db="EMBL/GenBank/DDBJ databases">
        <title>Taxonomic assessment of Weissella genus.</title>
        <authorList>
            <person name="Fanelli F."/>
            <person name="Chieffi D."/>
            <person name="Dell'Aquila A."/>
            <person name="Gyu-Sung C."/>
            <person name="Franz C.M.A.P."/>
            <person name="Fusco V."/>
        </authorList>
    </citation>
    <scope>NUCLEOTIDE SEQUENCE</scope>
    <source>
        <strain evidence="9">LMG 25373</strain>
    </source>
</reference>
<sequence>MSKAKLAQWYNYVLGIAMLILGLLMMGFFIKEVAELTILLFDGQLKIEFYKVSEIILETFMFFEFVVLTREYFMQDHISLQNFMYIGVTAMLRNLLVYHDDTIGILIQTSAIAILILVLIIYRLSRRYIEDRQHADQRQMQAFKEEHHGA</sequence>
<name>A0ABT0VKV9_9LACO</name>
<protein>
    <recommendedName>
        <fullName evidence="3">Protein PsiE</fullName>
    </recommendedName>
</protein>
<evidence type="ECO:0000256" key="2">
    <source>
        <dbReference type="ARBA" id="ARBA00005632"/>
    </source>
</evidence>
<keyword evidence="10" id="KW-1185">Reference proteome</keyword>
<comment type="caution">
    <text evidence="9">The sequence shown here is derived from an EMBL/GenBank/DDBJ whole genome shotgun (WGS) entry which is preliminary data.</text>
</comment>
<accession>A0ABT0VKV9</accession>
<keyword evidence="7 8" id="KW-0472">Membrane</keyword>
<evidence type="ECO:0000313" key="9">
    <source>
        <dbReference type="EMBL" id="MCM2437783.1"/>
    </source>
</evidence>
<evidence type="ECO:0000256" key="6">
    <source>
        <dbReference type="ARBA" id="ARBA00022989"/>
    </source>
</evidence>
<comment type="subcellular location">
    <subcellularLocation>
        <location evidence="1">Cell inner membrane</location>
        <topology evidence="1">Multi-pass membrane protein</topology>
    </subcellularLocation>
</comment>
<dbReference type="PANTHER" id="PTHR37819:SF1">
    <property type="entry name" value="PROTEIN PSIE"/>
    <property type="match status" value="1"/>
</dbReference>
<comment type="similarity">
    <text evidence="2">Belongs to the PsiE family.</text>
</comment>
<dbReference type="Pfam" id="PF06146">
    <property type="entry name" value="PsiE"/>
    <property type="match status" value="1"/>
</dbReference>
<gene>
    <name evidence="9" type="ORF">KAK10_07660</name>
</gene>
<dbReference type="InterPro" id="IPR020948">
    <property type="entry name" value="P_starv_induced_PsiE-like"/>
</dbReference>
<feature type="transmembrane region" description="Helical" evidence="8">
    <location>
        <begin position="105"/>
        <end position="124"/>
    </location>
</feature>
<dbReference type="InterPro" id="IPR009315">
    <property type="entry name" value="P_starv_induced_PsiE"/>
</dbReference>
<dbReference type="RefSeq" id="WP_205143692.1">
    <property type="nucleotide sequence ID" value="NZ_JAFBDN010000009.1"/>
</dbReference>
<evidence type="ECO:0000256" key="7">
    <source>
        <dbReference type="ARBA" id="ARBA00023136"/>
    </source>
</evidence>
<evidence type="ECO:0000256" key="8">
    <source>
        <dbReference type="SAM" id="Phobius"/>
    </source>
</evidence>
<proteinExistence type="inferred from homology"/>
<keyword evidence="4" id="KW-1003">Cell membrane</keyword>
<evidence type="ECO:0000256" key="3">
    <source>
        <dbReference type="ARBA" id="ARBA00021903"/>
    </source>
</evidence>
<feature type="transmembrane region" description="Helical" evidence="8">
    <location>
        <begin position="12"/>
        <end position="30"/>
    </location>
</feature>